<dbReference type="AlphaFoldDB" id="A0A1G6GC33"/>
<dbReference type="Proteomes" id="UP000183670">
    <property type="component" value="Unassembled WGS sequence"/>
</dbReference>
<organism evidence="1 2">
    <name type="scientific">Bacteroides ovatus</name>
    <dbReference type="NCBI Taxonomy" id="28116"/>
    <lineage>
        <taxon>Bacteria</taxon>
        <taxon>Pseudomonadati</taxon>
        <taxon>Bacteroidota</taxon>
        <taxon>Bacteroidia</taxon>
        <taxon>Bacteroidales</taxon>
        <taxon>Bacteroidaceae</taxon>
        <taxon>Bacteroides</taxon>
    </lineage>
</organism>
<evidence type="ECO:0008006" key="3">
    <source>
        <dbReference type="Google" id="ProtNLM"/>
    </source>
</evidence>
<proteinExistence type="predicted"/>
<accession>A0A1G6GC33</accession>
<name>A0A1G6GC33_BACOV</name>
<evidence type="ECO:0000313" key="2">
    <source>
        <dbReference type="Proteomes" id="UP000183670"/>
    </source>
</evidence>
<dbReference type="PROSITE" id="PS51257">
    <property type="entry name" value="PROKAR_LIPOPROTEIN"/>
    <property type="match status" value="1"/>
</dbReference>
<dbReference type="InterPro" id="IPR016195">
    <property type="entry name" value="Pol/histidinol_Pase-like"/>
</dbReference>
<evidence type="ECO:0000313" key="1">
    <source>
        <dbReference type="EMBL" id="SDB79548.1"/>
    </source>
</evidence>
<gene>
    <name evidence="1" type="ORF">SAMN05192581_10872</name>
</gene>
<reference evidence="1 2" key="1">
    <citation type="submission" date="2016-10" db="EMBL/GenBank/DDBJ databases">
        <authorList>
            <person name="de Groot N.N."/>
        </authorList>
    </citation>
    <scope>NUCLEOTIDE SEQUENCE [LARGE SCALE GENOMIC DNA]</scope>
    <source>
        <strain evidence="1 2">NLAE-zl-C500</strain>
    </source>
</reference>
<sequence>MDRRKFLKNTGWSFLGLAASGSLLGSCAAGSKEAKKIMPSASNLKMYWGDLHNHCNITYGHGDMRDAFEAAKGQLDFVSVTPHAMWPDIPGADDPRLKWVIDYHTGAFKRLREGGYEKYVKMTNEYYCCPIKLDNNKNSVLDC</sequence>
<dbReference type="EMBL" id="FMYE01000087">
    <property type="protein sequence ID" value="SDB79548.1"/>
    <property type="molecule type" value="Genomic_DNA"/>
</dbReference>
<dbReference type="Gene3D" id="3.20.20.140">
    <property type="entry name" value="Metal-dependent hydrolases"/>
    <property type="match status" value="1"/>
</dbReference>
<dbReference type="SUPFAM" id="SSF89550">
    <property type="entry name" value="PHP domain-like"/>
    <property type="match status" value="1"/>
</dbReference>
<protein>
    <recommendedName>
        <fullName evidence="3">Tat pathway signal sequence</fullName>
    </recommendedName>
</protein>